<accession>A0A5B8MP48</accession>
<gene>
    <name evidence="1" type="ORF">A3770_06p43020</name>
</gene>
<reference evidence="1 2" key="1">
    <citation type="submission" date="2018-07" db="EMBL/GenBank/DDBJ databases">
        <title>The complete nuclear genome of the prasinophyte Chloropicon primus (CCMP1205).</title>
        <authorList>
            <person name="Pombert J.-F."/>
            <person name="Otis C."/>
            <person name="Turmel M."/>
            <person name="Lemieux C."/>
        </authorList>
    </citation>
    <scope>NUCLEOTIDE SEQUENCE [LARGE SCALE GENOMIC DNA]</scope>
    <source>
        <strain evidence="1 2">CCMP1205</strain>
    </source>
</reference>
<dbReference type="InterPro" id="IPR029375">
    <property type="entry name" value="CFAP141"/>
</dbReference>
<evidence type="ECO:0000313" key="1">
    <source>
        <dbReference type="EMBL" id="QDZ21784.1"/>
    </source>
</evidence>
<dbReference type="Pfam" id="PF15104">
    <property type="entry name" value="CFAP141"/>
    <property type="match status" value="1"/>
</dbReference>
<dbReference type="EMBL" id="CP031039">
    <property type="protein sequence ID" value="QDZ21784.1"/>
    <property type="molecule type" value="Genomic_DNA"/>
</dbReference>
<sequence>MGTVQPLNIIRLVGINDKYAAAEEYDTDVRKTNIVCSWHEKQYQKSRIRNLEVNFQEDVDLGKSVFDEHSEMVVEMGMANKSVKILRKERLRELLKRDYLRYEAELNARGLAIDKHID</sequence>
<keyword evidence="2" id="KW-1185">Reference proteome</keyword>
<dbReference type="AlphaFoldDB" id="A0A5B8MP48"/>
<dbReference type="PANTHER" id="PTHR35818">
    <property type="entry name" value="C1ORF189"/>
    <property type="match status" value="1"/>
</dbReference>
<evidence type="ECO:0000313" key="2">
    <source>
        <dbReference type="Proteomes" id="UP000316726"/>
    </source>
</evidence>
<dbReference type="PANTHER" id="PTHR35818:SF1">
    <property type="entry name" value="CILIA- AND FLAGELLA-ASSOCIATED PROTEIN 141"/>
    <property type="match status" value="1"/>
</dbReference>
<dbReference type="Proteomes" id="UP000316726">
    <property type="component" value="Chromosome 6"/>
</dbReference>
<organism evidence="1 2">
    <name type="scientific">Chloropicon primus</name>
    <dbReference type="NCBI Taxonomy" id="1764295"/>
    <lineage>
        <taxon>Eukaryota</taxon>
        <taxon>Viridiplantae</taxon>
        <taxon>Chlorophyta</taxon>
        <taxon>Chloropicophyceae</taxon>
        <taxon>Chloropicales</taxon>
        <taxon>Chloropicaceae</taxon>
        <taxon>Chloropicon</taxon>
    </lineage>
</organism>
<protein>
    <submittedName>
        <fullName evidence="1">Uncharacterized protein</fullName>
    </submittedName>
</protein>
<name>A0A5B8MP48_9CHLO</name>
<proteinExistence type="predicted"/>